<keyword evidence="2" id="KW-1185">Reference proteome</keyword>
<gene>
    <name evidence="1" type="ORF">NM688_g7673</name>
</gene>
<organism evidence="1 2">
    <name type="scientific">Phlebia brevispora</name>
    <dbReference type="NCBI Taxonomy" id="194682"/>
    <lineage>
        <taxon>Eukaryota</taxon>
        <taxon>Fungi</taxon>
        <taxon>Dikarya</taxon>
        <taxon>Basidiomycota</taxon>
        <taxon>Agaricomycotina</taxon>
        <taxon>Agaricomycetes</taxon>
        <taxon>Polyporales</taxon>
        <taxon>Meruliaceae</taxon>
        <taxon>Phlebia</taxon>
    </lineage>
</organism>
<comment type="caution">
    <text evidence="1">The sequence shown here is derived from an EMBL/GenBank/DDBJ whole genome shotgun (WGS) entry which is preliminary data.</text>
</comment>
<sequence length="1151" mass="126699">MVRLSQTKNPTGIYAFDVIYGAASTDLQYLEWSDLCRYVQALQASRQHLSNDAAYLRILHQQHLAPVALEPKKESTYKERILCYLLSHAVVCPLPEVKMSLLRSVQEISSKAKSQMLQPVLEALSSDKTASQLAELLGPSYEDFASMVVASIDSTVREQLNRKTDNLWSVYQATLRYFFRPESAASVRAILAQKLQTSIYSTLSIERKVELCRTLLELGHQPDIASECRLLLSNILNDVPVIVKLVTSLQPATIDPAHRASKRAKTEAAKNDQQYPSLILLAEVLGAKPLPGSVELVSCLLEALSKIFHDAESNATDKSYLEQLFMSALENSAVNVSVRSSGRASSAIRLDILVELIRVSNNPQTFNQALLLMATLARLSPEAVLHNVMPVFTFMGSNVFHRDDAYSFRVVQKTIDSIVPVMVSSLKQTPSSSLDLHIASRAFLRIFTDAANHIPRHRRTNFFGHLIDVLGPSDFLAPVCMLLVEKAANRVVRQTSEESSSSLALPLSALQRYGKDLQLSRPKQTVVETLRETQRLIELALEPTSDVKTFTEIQQDEERSAQSQIIKRQALALLIFVAHALKQMSLTPAPAGEGQSHTELLSSLLDIAVAKTERLTASGMDSISGFARETVRDALLVMPASNFVASILVALSSGEPTIQQGALNLFAEQLVNMATQVRQTAKVAVGKIIDSAKKLLSSTSSVALRNSALEALRTVAESMVSGEEHALTSTVPAVLKVAVEPQTSLPALQVLSLQSHKLGPRLIPYFKDIVKECSVILRVQGGNEAVCSQAVGVLQGLLSSIPNFWSSAEFLQIINLYLDTRGSSSKPQLTSLSTLIKTVAKKAPSKLLLTTLCDIWPSLVAEPVVSKLQGYFSLLKRVVHVSERPVVSDNMRTLFKVFLDSFELFAASSSMREAVGADASAAFIEVVVKLNEAAFKPLFRRLYDWAFSADTSELGVGRRLVFCQVYMALVDYFKILITPYMSFLVQPFSDLLQDFTKSAGNQELWLGIVNILSKSFSVDEGAFWRDEKLQHLLSPVVAQVTVAGRLHDVESKTAFSDCLVAFADVLSDDTLLKKLNVDLLMHTRSEEARIRLYALTCSEALWRAHGEKFIGFSAETATFIAECAEDDNDSVAKEAHRLKNAVESVAGRIEV</sequence>
<accession>A0ACC1S2F4</accession>
<dbReference type="Proteomes" id="UP001148662">
    <property type="component" value="Unassembled WGS sequence"/>
</dbReference>
<protein>
    <submittedName>
        <fullName evidence="1">Uncharacterized protein</fullName>
    </submittedName>
</protein>
<evidence type="ECO:0000313" key="2">
    <source>
        <dbReference type="Proteomes" id="UP001148662"/>
    </source>
</evidence>
<dbReference type="EMBL" id="JANHOG010001856">
    <property type="protein sequence ID" value="KAJ3530702.1"/>
    <property type="molecule type" value="Genomic_DNA"/>
</dbReference>
<proteinExistence type="predicted"/>
<evidence type="ECO:0000313" key="1">
    <source>
        <dbReference type="EMBL" id="KAJ3530702.1"/>
    </source>
</evidence>
<name>A0ACC1S2F4_9APHY</name>
<reference evidence="1" key="1">
    <citation type="submission" date="2022-07" db="EMBL/GenBank/DDBJ databases">
        <title>Genome Sequence of Phlebia brevispora.</title>
        <authorList>
            <person name="Buettner E."/>
        </authorList>
    </citation>
    <scope>NUCLEOTIDE SEQUENCE</scope>
    <source>
        <strain evidence="1">MPL23</strain>
    </source>
</reference>